<evidence type="ECO:0000313" key="4">
    <source>
        <dbReference type="Proteomes" id="UP000001593"/>
    </source>
</evidence>
<dbReference type="GO" id="GO:0006915">
    <property type="term" value="P:apoptotic process"/>
    <property type="evidence" value="ECO:0000318"/>
    <property type="project" value="GO_Central"/>
</dbReference>
<dbReference type="Pfam" id="PF04194">
    <property type="entry name" value="PDCD2_C"/>
    <property type="match status" value="1"/>
</dbReference>
<name>A7T0G3_NEMVE</name>
<reference evidence="3 4" key="1">
    <citation type="journal article" date="2007" name="Science">
        <title>Sea anemone genome reveals ancestral eumetazoan gene repertoire and genomic organization.</title>
        <authorList>
            <person name="Putnam N.H."/>
            <person name="Srivastava M."/>
            <person name="Hellsten U."/>
            <person name="Dirks B."/>
            <person name="Chapman J."/>
            <person name="Salamov A."/>
            <person name="Terry A."/>
            <person name="Shapiro H."/>
            <person name="Lindquist E."/>
            <person name="Kapitonov V.V."/>
            <person name="Jurka J."/>
            <person name="Genikhovich G."/>
            <person name="Grigoriev I.V."/>
            <person name="Lucas S.M."/>
            <person name="Steele R.E."/>
            <person name="Finnerty J.R."/>
            <person name="Technau U."/>
            <person name="Martindale M.Q."/>
            <person name="Rokhsar D.S."/>
        </authorList>
    </citation>
    <scope>NUCLEOTIDE SEQUENCE [LARGE SCALE GENOMIC DNA]</scope>
    <source>
        <strain evidence="4">CH2 X CH6</strain>
    </source>
</reference>
<dbReference type="PhylomeDB" id="A7T0G3"/>
<dbReference type="PANTHER" id="PTHR46421">
    <property type="entry name" value="PROGRAMMED CELL DEATH PROTEIN 2-LIKE"/>
    <property type="match status" value="1"/>
</dbReference>
<dbReference type="OMA" id="DANDWGE"/>
<accession>A7T0G3</accession>
<protein>
    <recommendedName>
        <fullName evidence="2">Programmed cell death protein 2 C-terminal domain-containing protein</fullName>
    </recommendedName>
</protein>
<dbReference type="InParanoid" id="A7T0G3"/>
<evidence type="ECO:0000259" key="2">
    <source>
        <dbReference type="Pfam" id="PF04194"/>
    </source>
</evidence>
<dbReference type="InterPro" id="IPR052815">
    <property type="entry name" value="PDCD2-like_regulator"/>
</dbReference>
<proteinExistence type="predicted"/>
<dbReference type="GO" id="GO:0005737">
    <property type="term" value="C:cytoplasm"/>
    <property type="evidence" value="ECO:0007669"/>
    <property type="project" value="InterPro"/>
</dbReference>
<dbReference type="Proteomes" id="UP000001593">
    <property type="component" value="Unassembled WGS sequence"/>
</dbReference>
<dbReference type="InterPro" id="IPR007320">
    <property type="entry name" value="PDCD2_C"/>
</dbReference>
<dbReference type="HOGENOM" id="CLU_034893_1_0_1"/>
<dbReference type="KEGG" id="nve:5501344"/>
<dbReference type="PANTHER" id="PTHR46421:SF1">
    <property type="entry name" value="PROGRAMMED CELL DEATH PROTEIN 2-LIKE"/>
    <property type="match status" value="1"/>
</dbReference>
<sequence length="480" mass="53526">MADPLLLGLADEQIKSSENPNNDWTISKLGGLPDWLLGPPSTLPSCGLCNRRLPLIAQLYCPLYNSPYHRVMYIFGCPSSSCWNKQQSWQVLRGQVLEEMNTQPTTGEKALSSDDVDDWGDDANDWGESNESNLVMNDLEVAASKLSLQNPAQHPGNDNNTSTTTKFLETSSNSTQQNISADTLETPFFVPYYINVFEDSSNANSSAFTKHERQLLQRYQADEGVNVMDWVRGDLDDIYEAVGGNAGEKYEKESVRHGDKGFHKFHKQLLSCPQQCLRYQWDGTPLFINPESEALVGATGIPICSYCNAPKIFEMQLMPALVSKLHGDKVLSEPLPKQNECLKPGNHSDRSNKMTESSEVAERMCTIHYGMCDSNGILHGSCESSVNHDLEEALRSDNVNIVSDTLCDTDGLRDIGGLCDADGLFDTTRLNIEFGTVMVYACSQSCWDDRSGYRQEFIFVEADPDAHLFFRKTNSNKTDK</sequence>
<dbReference type="STRING" id="45351.A7T0G3"/>
<gene>
    <name evidence="3" type="ORF">NEMVEDRAFT_v1g248344</name>
</gene>
<feature type="region of interest" description="Disordered" evidence="1">
    <location>
        <begin position="336"/>
        <end position="355"/>
    </location>
</feature>
<organism evidence="3 4">
    <name type="scientific">Nematostella vectensis</name>
    <name type="common">Starlet sea anemone</name>
    <dbReference type="NCBI Taxonomy" id="45351"/>
    <lineage>
        <taxon>Eukaryota</taxon>
        <taxon>Metazoa</taxon>
        <taxon>Cnidaria</taxon>
        <taxon>Anthozoa</taxon>
        <taxon>Hexacorallia</taxon>
        <taxon>Actiniaria</taxon>
        <taxon>Edwardsiidae</taxon>
        <taxon>Nematostella</taxon>
    </lineage>
</organism>
<evidence type="ECO:0000256" key="1">
    <source>
        <dbReference type="SAM" id="MobiDB-lite"/>
    </source>
</evidence>
<evidence type="ECO:0000313" key="3">
    <source>
        <dbReference type="EMBL" id="EDO30552.1"/>
    </source>
</evidence>
<keyword evidence="4" id="KW-1185">Reference proteome</keyword>
<feature type="domain" description="Programmed cell death protein 2 C-terminal" evidence="2">
    <location>
        <begin position="259"/>
        <end position="330"/>
    </location>
</feature>
<dbReference type="FunCoup" id="A7T0G3">
    <property type="interactions" value="519"/>
</dbReference>
<dbReference type="EMBL" id="DS470025">
    <property type="protein sequence ID" value="EDO30552.1"/>
    <property type="molecule type" value="Genomic_DNA"/>
</dbReference>
<dbReference type="AlphaFoldDB" id="A7T0G3"/>
<dbReference type="eggNOG" id="KOG2061">
    <property type="taxonomic scope" value="Eukaryota"/>
</dbReference>